<evidence type="ECO:0000313" key="3">
    <source>
        <dbReference type="Proteomes" id="UP001190465"/>
    </source>
</evidence>
<keyword evidence="1" id="KW-0732">Signal</keyword>
<gene>
    <name evidence="2" type="ORF">MU0053_001773</name>
</gene>
<dbReference type="CDD" id="cd05379">
    <property type="entry name" value="CAP_bacterial"/>
    <property type="match status" value="1"/>
</dbReference>
<accession>A0ABM9LL22</accession>
<dbReference type="RefSeq" id="WP_373693514.1">
    <property type="nucleotide sequence ID" value="NZ_OY726397.1"/>
</dbReference>
<name>A0ABM9LL22_9MYCO</name>
<feature type="chain" id="PRO_5045193201" evidence="1">
    <location>
        <begin position="30"/>
        <end position="183"/>
    </location>
</feature>
<dbReference type="Proteomes" id="UP001190465">
    <property type="component" value="Chromosome"/>
</dbReference>
<organism evidence="2 3">
    <name type="scientific">[Mycobacterium] burgundiense</name>
    <dbReference type="NCBI Taxonomy" id="3064286"/>
    <lineage>
        <taxon>Bacteria</taxon>
        <taxon>Bacillati</taxon>
        <taxon>Actinomycetota</taxon>
        <taxon>Actinomycetes</taxon>
        <taxon>Mycobacteriales</taxon>
        <taxon>Mycobacteriaceae</taxon>
        <taxon>Mycolicibacterium</taxon>
    </lineage>
</organism>
<keyword evidence="3" id="KW-1185">Reference proteome</keyword>
<feature type="signal peptide" evidence="1">
    <location>
        <begin position="1"/>
        <end position="29"/>
    </location>
</feature>
<dbReference type="EMBL" id="OY726397">
    <property type="protein sequence ID" value="CAJ1500842.1"/>
    <property type="molecule type" value="Genomic_DNA"/>
</dbReference>
<dbReference type="InterPro" id="IPR035940">
    <property type="entry name" value="CAP_sf"/>
</dbReference>
<dbReference type="Gene3D" id="3.40.33.10">
    <property type="entry name" value="CAP"/>
    <property type="match status" value="1"/>
</dbReference>
<dbReference type="PANTHER" id="PTHR31157:SF1">
    <property type="entry name" value="SCP DOMAIN-CONTAINING PROTEIN"/>
    <property type="match status" value="1"/>
</dbReference>
<evidence type="ECO:0000313" key="2">
    <source>
        <dbReference type="EMBL" id="CAJ1500842.1"/>
    </source>
</evidence>
<protein>
    <submittedName>
        <fullName evidence="2">CAP domain-containing protein</fullName>
    </submittedName>
</protein>
<evidence type="ECO:0000256" key="1">
    <source>
        <dbReference type="SAM" id="SignalP"/>
    </source>
</evidence>
<sequence>MRSIAVGSALGVVATMTFATIAAPPAAQADNRRLNDGVVANVSTMHERANCESKIRINPKLRLAAQWHTNDVLNNRALNDDLGSDGSTVADRARNAGYAGPVAQTVAINPALAINGVEILNQWWYRPDYHAIMFDCSNVDIGVWSANSLDRSVVVAVYGKGDGAEPVTAPPRQFGQRPPNHPR</sequence>
<proteinExistence type="predicted"/>
<reference evidence="2 3" key="1">
    <citation type="submission" date="2023-08" db="EMBL/GenBank/DDBJ databases">
        <authorList>
            <person name="Folkvardsen B D."/>
            <person name="Norman A."/>
        </authorList>
    </citation>
    <scope>NUCLEOTIDE SEQUENCE [LARGE SCALE GENOMIC DNA]</scope>
    <source>
        <strain evidence="2 3">Mu0053</strain>
    </source>
</reference>
<dbReference type="PANTHER" id="PTHR31157">
    <property type="entry name" value="SCP DOMAIN-CONTAINING PROTEIN"/>
    <property type="match status" value="1"/>
</dbReference>